<evidence type="ECO:0000313" key="1">
    <source>
        <dbReference type="EMBL" id="DAD78109.1"/>
    </source>
</evidence>
<accession>A0A8S5M720</accession>
<reference evidence="1" key="1">
    <citation type="journal article" date="2021" name="Proc. Natl. Acad. Sci. U.S.A.">
        <title>A Catalog of Tens of Thousands of Viruses from Human Metagenomes Reveals Hidden Associations with Chronic Diseases.</title>
        <authorList>
            <person name="Tisza M.J."/>
            <person name="Buck C.B."/>
        </authorList>
    </citation>
    <scope>NUCLEOTIDE SEQUENCE</scope>
    <source>
        <strain evidence="1">Ctrgt10</strain>
    </source>
</reference>
<protein>
    <submittedName>
        <fullName evidence="1">Guanine nucleotide-binding protein G(K) subunit, modulator, GPCR, inhibitory, SIGNALING</fullName>
    </submittedName>
</protein>
<name>A0A8S5M720_9CAUD</name>
<proteinExistence type="predicted"/>
<dbReference type="EMBL" id="BK014839">
    <property type="protein sequence ID" value="DAD78109.1"/>
    <property type="molecule type" value="Genomic_DNA"/>
</dbReference>
<organism evidence="1">
    <name type="scientific">Siphoviridae sp. ctrgt10</name>
    <dbReference type="NCBI Taxonomy" id="2826479"/>
    <lineage>
        <taxon>Viruses</taxon>
        <taxon>Duplodnaviria</taxon>
        <taxon>Heunggongvirae</taxon>
        <taxon>Uroviricota</taxon>
        <taxon>Caudoviricetes</taxon>
    </lineage>
</organism>
<sequence length="53" mass="6390">MSKKHKTEKWKYWLIEDGSVDVDALQQFIDEHNLKIKIIIYRQGTIKPELKSF</sequence>